<dbReference type="RefSeq" id="WP_245439830.1">
    <property type="nucleotide sequence ID" value="NZ_BJYU01000125.1"/>
</dbReference>
<dbReference type="Pfam" id="PF07883">
    <property type="entry name" value="Cupin_2"/>
    <property type="match status" value="1"/>
</dbReference>
<dbReference type="InterPro" id="IPR013096">
    <property type="entry name" value="Cupin_2"/>
</dbReference>
<keyword evidence="1" id="KW-0238">DNA-binding</keyword>
<dbReference type="GO" id="GO:0005829">
    <property type="term" value="C:cytosol"/>
    <property type="evidence" value="ECO:0007669"/>
    <property type="project" value="TreeGrafter"/>
</dbReference>
<dbReference type="SMART" id="SM00530">
    <property type="entry name" value="HTH_XRE"/>
    <property type="match status" value="1"/>
</dbReference>
<evidence type="ECO:0000259" key="2">
    <source>
        <dbReference type="PROSITE" id="PS50943"/>
    </source>
</evidence>
<dbReference type="GO" id="GO:0003700">
    <property type="term" value="F:DNA-binding transcription factor activity"/>
    <property type="evidence" value="ECO:0007669"/>
    <property type="project" value="TreeGrafter"/>
</dbReference>
<dbReference type="InterPro" id="IPR014710">
    <property type="entry name" value="RmlC-like_jellyroll"/>
</dbReference>
<dbReference type="InterPro" id="IPR010982">
    <property type="entry name" value="Lambda_DNA-bd_dom_sf"/>
</dbReference>
<dbReference type="Pfam" id="PF01381">
    <property type="entry name" value="HTH_3"/>
    <property type="match status" value="1"/>
</dbReference>
<keyword evidence="4" id="KW-1185">Reference proteome</keyword>
<dbReference type="PROSITE" id="PS50943">
    <property type="entry name" value="HTH_CROC1"/>
    <property type="match status" value="1"/>
</dbReference>
<dbReference type="InterPro" id="IPR001387">
    <property type="entry name" value="Cro/C1-type_HTH"/>
</dbReference>
<sequence length="210" mass="22913">MRDAPKDHLPGVMHEAEGDLENEAHELAEIVSSNLKRLRRSRGHSLERLANLAGVSRAMLSQIELGRSVPTISLLWKVARALDVPFSALTSPSTGSGTVVMRSKAAKILTSADGSFTSRALFPFEAERRVEFYKLTLAAQSQEDAVAHAVGTIENLTVVVGDVEIEVNGSVYSLHADDSIVFQADVPHIYRNPGHVMAIMYLVMTYVETV</sequence>
<accession>A0A512C0R7</accession>
<dbReference type="GO" id="GO:0003677">
    <property type="term" value="F:DNA binding"/>
    <property type="evidence" value="ECO:0007669"/>
    <property type="project" value="UniProtKB-KW"/>
</dbReference>
<dbReference type="EMBL" id="BJYU01000125">
    <property type="protein sequence ID" value="GEO17799.1"/>
    <property type="molecule type" value="Genomic_DNA"/>
</dbReference>
<proteinExistence type="predicted"/>
<protein>
    <submittedName>
        <fullName evidence="3">Transcriptional regulator</fullName>
    </submittedName>
</protein>
<name>A0A512C0R7_9HYPH</name>
<dbReference type="Gene3D" id="1.10.260.40">
    <property type="entry name" value="lambda repressor-like DNA-binding domains"/>
    <property type="match status" value="1"/>
</dbReference>
<evidence type="ECO:0000256" key="1">
    <source>
        <dbReference type="ARBA" id="ARBA00023125"/>
    </source>
</evidence>
<dbReference type="InterPro" id="IPR011051">
    <property type="entry name" value="RmlC_Cupin_sf"/>
</dbReference>
<dbReference type="AlphaFoldDB" id="A0A512C0R7"/>
<comment type="caution">
    <text evidence="3">The sequence shown here is derived from an EMBL/GenBank/DDBJ whole genome shotgun (WGS) entry which is preliminary data.</text>
</comment>
<evidence type="ECO:0000313" key="4">
    <source>
        <dbReference type="Proteomes" id="UP000321085"/>
    </source>
</evidence>
<dbReference type="SUPFAM" id="SSF47413">
    <property type="entry name" value="lambda repressor-like DNA-binding domains"/>
    <property type="match status" value="1"/>
</dbReference>
<evidence type="ECO:0000313" key="3">
    <source>
        <dbReference type="EMBL" id="GEO17799.1"/>
    </source>
</evidence>
<dbReference type="Gene3D" id="2.60.120.10">
    <property type="entry name" value="Jelly Rolls"/>
    <property type="match status" value="1"/>
</dbReference>
<reference evidence="3 4" key="1">
    <citation type="submission" date="2019-07" db="EMBL/GenBank/DDBJ databases">
        <title>Whole genome shotgun sequence of Microvirga aerophila NBRC 106136.</title>
        <authorList>
            <person name="Hosoyama A."/>
            <person name="Uohara A."/>
            <person name="Ohji S."/>
            <person name="Ichikawa N."/>
        </authorList>
    </citation>
    <scope>NUCLEOTIDE SEQUENCE [LARGE SCALE GENOMIC DNA]</scope>
    <source>
        <strain evidence="3 4">NBRC 106136</strain>
    </source>
</reference>
<feature type="domain" description="HTH cro/C1-type" evidence="2">
    <location>
        <begin position="35"/>
        <end position="89"/>
    </location>
</feature>
<dbReference type="CDD" id="cd02209">
    <property type="entry name" value="cupin_XRE_C"/>
    <property type="match status" value="1"/>
</dbReference>
<dbReference type="PANTHER" id="PTHR46797">
    <property type="entry name" value="HTH-TYPE TRANSCRIPTIONAL REGULATOR"/>
    <property type="match status" value="1"/>
</dbReference>
<gene>
    <name evidence="3" type="ORF">MAE02_54950</name>
</gene>
<dbReference type="CDD" id="cd00093">
    <property type="entry name" value="HTH_XRE"/>
    <property type="match status" value="1"/>
</dbReference>
<dbReference type="InterPro" id="IPR050807">
    <property type="entry name" value="TransReg_Diox_bact_type"/>
</dbReference>
<organism evidence="3 4">
    <name type="scientific">Microvirga aerophila</name>
    <dbReference type="NCBI Taxonomy" id="670291"/>
    <lineage>
        <taxon>Bacteria</taxon>
        <taxon>Pseudomonadati</taxon>
        <taxon>Pseudomonadota</taxon>
        <taxon>Alphaproteobacteria</taxon>
        <taxon>Hyphomicrobiales</taxon>
        <taxon>Methylobacteriaceae</taxon>
        <taxon>Microvirga</taxon>
    </lineage>
</organism>
<dbReference type="PANTHER" id="PTHR46797:SF1">
    <property type="entry name" value="METHYLPHOSPHONATE SYNTHASE"/>
    <property type="match status" value="1"/>
</dbReference>
<dbReference type="SUPFAM" id="SSF51182">
    <property type="entry name" value="RmlC-like cupins"/>
    <property type="match status" value="1"/>
</dbReference>
<dbReference type="Proteomes" id="UP000321085">
    <property type="component" value="Unassembled WGS sequence"/>
</dbReference>